<reference evidence="2 3" key="1">
    <citation type="journal article" date="2023" name="Limnol Oceanogr Lett">
        <title>Environmental adaptations by the intertidal Antarctic cyanobacterium Halotia branconii CENA392 as revealed using long-read genome sequencing.</title>
        <authorList>
            <person name="Dextro R.B."/>
            <person name="Delbaje E."/>
            <person name="Freitas P.N.N."/>
            <person name="Geraldes V."/>
            <person name="Pinto E."/>
            <person name="Long P.F."/>
            <person name="Fiore M.F."/>
        </authorList>
    </citation>
    <scope>NUCLEOTIDE SEQUENCE [LARGE SCALE GENOMIC DNA]</scope>
    <source>
        <strain evidence="2 3">CENA392</strain>
    </source>
</reference>
<dbReference type="RefSeq" id="WP_281483154.1">
    <property type="nucleotide sequence ID" value="NZ_CP124543.1"/>
</dbReference>
<sequence length="53" mass="5765">MECPSLNGCISQGKTQEEALSNIKEAIMGYVTALEEDGLSVPEENFETFLVVV</sequence>
<dbReference type="Pfam" id="PF15919">
    <property type="entry name" value="HicB_lk_antitox"/>
    <property type="match status" value="1"/>
</dbReference>
<dbReference type="Proteomes" id="UP001223520">
    <property type="component" value="Chromosome"/>
</dbReference>
<dbReference type="SUPFAM" id="SSF143100">
    <property type="entry name" value="TTHA1013/TTHA0281-like"/>
    <property type="match status" value="1"/>
</dbReference>
<accession>A0AAJ6NSN0</accession>
<feature type="domain" description="HicB-like antitoxin of toxin-antitoxin system" evidence="1">
    <location>
        <begin position="3"/>
        <end position="44"/>
    </location>
</feature>
<dbReference type="PANTHER" id="PTHR34504:SF2">
    <property type="entry name" value="UPF0150 PROTEIN SSL0259"/>
    <property type="match status" value="1"/>
</dbReference>
<dbReference type="KEGG" id="hbq:QI031_29840"/>
<dbReference type="AlphaFoldDB" id="A0AAJ6NSN0"/>
<evidence type="ECO:0000313" key="3">
    <source>
        <dbReference type="Proteomes" id="UP001223520"/>
    </source>
</evidence>
<gene>
    <name evidence="2" type="ORF">QI031_29840</name>
</gene>
<evidence type="ECO:0000313" key="2">
    <source>
        <dbReference type="EMBL" id="WGV25867.1"/>
    </source>
</evidence>
<dbReference type="InterPro" id="IPR035069">
    <property type="entry name" value="TTHA1013/TTHA0281-like"/>
</dbReference>
<dbReference type="InterPro" id="IPR051404">
    <property type="entry name" value="TA_system_antitoxin"/>
</dbReference>
<dbReference type="EMBL" id="CP124543">
    <property type="protein sequence ID" value="WGV25867.1"/>
    <property type="molecule type" value="Genomic_DNA"/>
</dbReference>
<organism evidence="2 3">
    <name type="scientific">Halotia branconii CENA392</name>
    <dbReference type="NCBI Taxonomy" id="1539056"/>
    <lineage>
        <taxon>Bacteria</taxon>
        <taxon>Bacillati</taxon>
        <taxon>Cyanobacteriota</taxon>
        <taxon>Cyanophyceae</taxon>
        <taxon>Nostocales</taxon>
        <taxon>Nodulariaceae</taxon>
        <taxon>Halotia</taxon>
    </lineage>
</organism>
<protein>
    <submittedName>
        <fullName evidence="2">Type II toxin-antitoxin system HicB family antitoxin</fullName>
    </submittedName>
</protein>
<keyword evidence="3" id="KW-1185">Reference proteome</keyword>
<name>A0AAJ6NSN0_9CYAN</name>
<evidence type="ECO:0000259" key="1">
    <source>
        <dbReference type="Pfam" id="PF15919"/>
    </source>
</evidence>
<dbReference type="InterPro" id="IPR031807">
    <property type="entry name" value="HicB-like"/>
</dbReference>
<proteinExistence type="predicted"/>
<dbReference type="PANTHER" id="PTHR34504">
    <property type="entry name" value="ANTITOXIN HICB"/>
    <property type="match status" value="1"/>
</dbReference>
<dbReference type="Gene3D" id="3.30.160.250">
    <property type="match status" value="1"/>
</dbReference>